<dbReference type="SMART" id="SM00028">
    <property type="entry name" value="TPR"/>
    <property type="match status" value="9"/>
</dbReference>
<dbReference type="InterPro" id="IPR019734">
    <property type="entry name" value="TPR_rpt"/>
</dbReference>
<dbReference type="PANTHER" id="PTHR46082:SF6">
    <property type="entry name" value="AAA+ ATPASE DOMAIN-CONTAINING PROTEIN-RELATED"/>
    <property type="match status" value="1"/>
</dbReference>
<dbReference type="Gene3D" id="1.25.40.10">
    <property type="entry name" value="Tetratricopeptide repeat domain"/>
    <property type="match status" value="2"/>
</dbReference>
<dbReference type="InterPro" id="IPR024983">
    <property type="entry name" value="CHAT_dom"/>
</dbReference>
<feature type="repeat" description="TPR" evidence="1">
    <location>
        <begin position="197"/>
        <end position="230"/>
    </location>
</feature>
<evidence type="ECO:0000313" key="3">
    <source>
        <dbReference type="EMBL" id="KFA92241.1"/>
    </source>
</evidence>
<dbReference type="Pfam" id="PF12770">
    <property type="entry name" value="CHAT"/>
    <property type="match status" value="1"/>
</dbReference>
<dbReference type="PROSITE" id="PS50005">
    <property type="entry name" value="TPR"/>
    <property type="match status" value="5"/>
</dbReference>
<dbReference type="Pfam" id="PF13424">
    <property type="entry name" value="TPR_12"/>
    <property type="match status" value="4"/>
</dbReference>
<comment type="caution">
    <text evidence="3">The sequence shown here is derived from an EMBL/GenBank/DDBJ whole genome shotgun (WGS) entry which is preliminary data.</text>
</comment>
<feature type="repeat" description="TPR" evidence="1">
    <location>
        <begin position="323"/>
        <end position="356"/>
    </location>
</feature>
<feature type="domain" description="CHAT" evidence="2">
    <location>
        <begin position="624"/>
        <end position="953"/>
    </location>
</feature>
<feature type="repeat" description="TPR" evidence="1">
    <location>
        <begin position="239"/>
        <end position="272"/>
    </location>
</feature>
<dbReference type="InterPro" id="IPR053137">
    <property type="entry name" value="NLR-like"/>
</dbReference>
<dbReference type="InterPro" id="IPR011990">
    <property type="entry name" value="TPR-like_helical_dom_sf"/>
</dbReference>
<proteinExistence type="predicted"/>
<dbReference type="AlphaFoldDB" id="A0A084SUV6"/>
<protein>
    <recommendedName>
        <fullName evidence="2">CHAT domain-containing protein</fullName>
    </recommendedName>
</protein>
<evidence type="ECO:0000259" key="2">
    <source>
        <dbReference type="Pfam" id="PF12770"/>
    </source>
</evidence>
<dbReference type="Pfam" id="PF13374">
    <property type="entry name" value="TPR_10"/>
    <property type="match status" value="1"/>
</dbReference>
<name>A0A084SUV6_9BACT</name>
<accession>A0A084SUV6</accession>
<feature type="repeat" description="TPR" evidence="1">
    <location>
        <begin position="155"/>
        <end position="188"/>
    </location>
</feature>
<reference evidence="3 4" key="1">
    <citation type="submission" date="2014-07" db="EMBL/GenBank/DDBJ databases">
        <title>Draft Genome Sequence of Gephyronic Acid Producer, Cystobacter violaceus Strain Cb vi76.</title>
        <authorList>
            <person name="Stevens D.C."/>
            <person name="Young J."/>
            <person name="Carmichael R."/>
            <person name="Tan J."/>
            <person name="Taylor R.E."/>
        </authorList>
    </citation>
    <scope>NUCLEOTIDE SEQUENCE [LARGE SCALE GENOMIC DNA]</scope>
    <source>
        <strain evidence="3 4">Cb vi76</strain>
    </source>
</reference>
<gene>
    <name evidence="3" type="ORF">Q664_16615</name>
</gene>
<evidence type="ECO:0000256" key="1">
    <source>
        <dbReference type="PROSITE-ProRule" id="PRU00339"/>
    </source>
</evidence>
<dbReference type="Proteomes" id="UP000028547">
    <property type="component" value="Unassembled WGS sequence"/>
</dbReference>
<evidence type="ECO:0000313" key="4">
    <source>
        <dbReference type="Proteomes" id="UP000028547"/>
    </source>
</evidence>
<feature type="repeat" description="TPR" evidence="1">
    <location>
        <begin position="281"/>
        <end position="314"/>
    </location>
</feature>
<dbReference type="EMBL" id="JPMI01000102">
    <property type="protein sequence ID" value="KFA92241.1"/>
    <property type="molecule type" value="Genomic_DNA"/>
</dbReference>
<keyword evidence="1" id="KW-0802">TPR repeat</keyword>
<dbReference type="PRINTS" id="PR00381">
    <property type="entry name" value="KINESINLIGHT"/>
</dbReference>
<dbReference type="SUPFAM" id="SSF48452">
    <property type="entry name" value="TPR-like"/>
    <property type="match status" value="2"/>
</dbReference>
<dbReference type="PANTHER" id="PTHR46082">
    <property type="entry name" value="ATP/GTP-BINDING PROTEIN-RELATED"/>
    <property type="match status" value="1"/>
</dbReference>
<organism evidence="3 4">
    <name type="scientific">Archangium violaceum Cb vi76</name>
    <dbReference type="NCBI Taxonomy" id="1406225"/>
    <lineage>
        <taxon>Bacteria</taxon>
        <taxon>Pseudomonadati</taxon>
        <taxon>Myxococcota</taxon>
        <taxon>Myxococcia</taxon>
        <taxon>Myxococcales</taxon>
        <taxon>Cystobacterineae</taxon>
        <taxon>Archangiaceae</taxon>
        <taxon>Archangium</taxon>
    </lineage>
</organism>
<sequence length="970" mass="106110">MASAALIIWGCAACTTLENTPVDAGLVEAEQAFDEGRRLEEAGRYVDAMPLIERALKLREAAHGESHLEVASCLHLLGVIHLKRGDHGRAEQYLQRAFAIREAALGGGHPDNAASMSSLADLHMSLGRFERAEPLYGRALAIRESVLGKNHPDVAAALNDLAEVYASMGHYARAEPLYARALEIQESVLGKSHPDIANSLSSLARLYVRQGDYARAEPLFERAHAISEAALGENHPDVARSLHNLANIYLEQEKSDKAEPLYERAIAIRRASLGENHPLVASSLNNLAILYKWKDDYVRARQLYERALEIRELSLGKNHPDVAPSLQNLANLSMRLGDYTRAEPLYERALEIREATLSQNHPDIAQSLNDLARVHLAKRNLAEALPLLERAFALQEGHLRQESFGFSEARLSSVLDHLRSGEEYLYALVRAYPNNAHAQRLALSAALLRKGRSVEEVAHTSRIIYRGLGQADREAYERLRTLRTQLAELSLARPGSLSSGDHQQRIQELTRQGDALEADLARRSAPLRALFELPPPGVLVERVAKALPGDGALVEFVSYEDSPLVPRPGSSHTETPSEPRYLALLLFADGRTEAIDLGPAAPIDRAVQRLHEAIEHRYVSYQSRARALHALVFRPLMPSIGKVRRLFLSPDGQLALVPFAALHDGRQFLADGIDITYLTSGKDLLPRFEGISPVQSVVVLADPAFGPVPDSSSAKNEGDPSTTERSAFIERFFPILRSEAVDRPWPPLPGTRQEAEAIQRMLPQAQVLMGPAATKAALLRLATPGVLHIATHGFVGEGNAPNVTRAVHSFGAAGEASPSHLPADPLLRSGLVLASSARFRREDSLVTALELAGLDLWGTQLVVLSACDTGRGDIKPGQGVYGLRRALMVAGAQTLVTSLWKVNDKTTHQLMENYYGHLLAGQGRGAALRSAMRELRQKKPHPYYWAPFIAIGQDKPLQGLVPSAGVRSTP</sequence>